<evidence type="ECO:0008006" key="10">
    <source>
        <dbReference type="Google" id="ProtNLM"/>
    </source>
</evidence>
<evidence type="ECO:0000259" key="6">
    <source>
        <dbReference type="PROSITE" id="PS50112"/>
    </source>
</evidence>
<dbReference type="SUPFAM" id="SSF52540">
    <property type="entry name" value="P-loop containing nucleoside triphosphate hydrolases"/>
    <property type="match status" value="1"/>
</dbReference>
<dbReference type="Gene3D" id="3.30.450.20">
    <property type="entry name" value="PAS domain"/>
    <property type="match status" value="1"/>
</dbReference>
<dbReference type="Pfam" id="PF25601">
    <property type="entry name" value="AAA_lid_14"/>
    <property type="match status" value="1"/>
</dbReference>
<dbReference type="InterPro" id="IPR009057">
    <property type="entry name" value="Homeodomain-like_sf"/>
</dbReference>
<dbReference type="PROSITE" id="PS50045">
    <property type="entry name" value="SIGMA54_INTERACT_4"/>
    <property type="match status" value="1"/>
</dbReference>
<evidence type="ECO:0000313" key="9">
    <source>
        <dbReference type="Proteomes" id="UP000288293"/>
    </source>
</evidence>
<dbReference type="SUPFAM" id="SSF46689">
    <property type="entry name" value="Homeodomain-like"/>
    <property type="match status" value="1"/>
</dbReference>
<gene>
    <name evidence="8" type="ORF">CWE09_12920</name>
</gene>
<evidence type="ECO:0000259" key="5">
    <source>
        <dbReference type="PROSITE" id="PS50045"/>
    </source>
</evidence>
<name>A0A432W3W2_9GAMM</name>
<protein>
    <recommendedName>
        <fullName evidence="10">Transcriptional regulatory protein TyrR</fullName>
    </recommendedName>
</protein>
<dbReference type="PROSITE" id="PS00675">
    <property type="entry name" value="SIGMA54_INTERACT_1"/>
    <property type="match status" value="1"/>
</dbReference>
<dbReference type="PROSITE" id="PS50112">
    <property type="entry name" value="PAS"/>
    <property type="match status" value="1"/>
</dbReference>
<dbReference type="SMART" id="SM00382">
    <property type="entry name" value="AAA"/>
    <property type="match status" value="1"/>
</dbReference>
<dbReference type="InterPro" id="IPR027417">
    <property type="entry name" value="P-loop_NTPase"/>
</dbReference>
<dbReference type="SUPFAM" id="SSF55785">
    <property type="entry name" value="PYP-like sensor domain (PAS domain)"/>
    <property type="match status" value="1"/>
</dbReference>
<evidence type="ECO:0000256" key="1">
    <source>
        <dbReference type="ARBA" id="ARBA00022741"/>
    </source>
</evidence>
<dbReference type="Pfam" id="PF00158">
    <property type="entry name" value="Sigma54_activat"/>
    <property type="match status" value="1"/>
</dbReference>
<evidence type="ECO:0000256" key="2">
    <source>
        <dbReference type="ARBA" id="ARBA00022840"/>
    </source>
</evidence>
<dbReference type="EMBL" id="PIPL01000003">
    <property type="protein sequence ID" value="RUO24040.1"/>
    <property type="molecule type" value="Genomic_DNA"/>
</dbReference>
<evidence type="ECO:0000256" key="3">
    <source>
        <dbReference type="ARBA" id="ARBA00023015"/>
    </source>
</evidence>
<feature type="domain" description="PAS" evidence="6">
    <location>
        <begin position="5"/>
        <end position="56"/>
    </location>
</feature>
<dbReference type="PROSITE" id="PS50113">
    <property type="entry name" value="PAC"/>
    <property type="match status" value="1"/>
</dbReference>
<dbReference type="InterPro" id="IPR000014">
    <property type="entry name" value="PAS"/>
</dbReference>
<proteinExistence type="predicted"/>
<dbReference type="AlphaFoldDB" id="A0A432W3W2"/>
<dbReference type="CDD" id="cd00130">
    <property type="entry name" value="PAS"/>
    <property type="match status" value="1"/>
</dbReference>
<dbReference type="InterPro" id="IPR058031">
    <property type="entry name" value="AAA_lid_NorR"/>
</dbReference>
<keyword evidence="4" id="KW-0804">Transcription</keyword>
<accession>A0A432W3W2</accession>
<dbReference type="InterPro" id="IPR002078">
    <property type="entry name" value="Sigma_54_int"/>
</dbReference>
<dbReference type="Proteomes" id="UP000288293">
    <property type="component" value="Unassembled WGS sequence"/>
</dbReference>
<dbReference type="RefSeq" id="WP_126804461.1">
    <property type="nucleotide sequence ID" value="NZ_PIPL01000003.1"/>
</dbReference>
<dbReference type="Pfam" id="PF13426">
    <property type="entry name" value="PAS_9"/>
    <property type="match status" value="1"/>
</dbReference>
<dbReference type="CDD" id="cd00009">
    <property type="entry name" value="AAA"/>
    <property type="match status" value="1"/>
</dbReference>
<keyword evidence="1" id="KW-0547">Nucleotide-binding</keyword>
<dbReference type="InterPro" id="IPR025662">
    <property type="entry name" value="Sigma_54_int_dom_ATP-bd_1"/>
</dbReference>
<organism evidence="8 9">
    <name type="scientific">Aliidiomarina minuta</name>
    <dbReference type="NCBI Taxonomy" id="880057"/>
    <lineage>
        <taxon>Bacteria</taxon>
        <taxon>Pseudomonadati</taxon>
        <taxon>Pseudomonadota</taxon>
        <taxon>Gammaproteobacteria</taxon>
        <taxon>Alteromonadales</taxon>
        <taxon>Idiomarinaceae</taxon>
        <taxon>Aliidiomarina</taxon>
    </lineage>
</organism>
<dbReference type="FunFam" id="3.40.50.300:FF:000006">
    <property type="entry name" value="DNA-binding transcriptional regulator NtrC"/>
    <property type="match status" value="1"/>
</dbReference>
<dbReference type="SMART" id="SM00091">
    <property type="entry name" value="PAS"/>
    <property type="match status" value="1"/>
</dbReference>
<dbReference type="NCBIfam" id="TIGR00229">
    <property type="entry name" value="sensory_box"/>
    <property type="match status" value="1"/>
</dbReference>
<dbReference type="OrthoDB" id="9804019at2"/>
<dbReference type="GO" id="GO:0006355">
    <property type="term" value="P:regulation of DNA-templated transcription"/>
    <property type="evidence" value="ECO:0007669"/>
    <property type="project" value="InterPro"/>
</dbReference>
<dbReference type="Gene3D" id="1.10.10.60">
    <property type="entry name" value="Homeodomain-like"/>
    <property type="match status" value="1"/>
</dbReference>
<keyword evidence="9" id="KW-1185">Reference proteome</keyword>
<dbReference type="PROSITE" id="PS00688">
    <property type="entry name" value="SIGMA54_INTERACT_3"/>
    <property type="match status" value="1"/>
</dbReference>
<reference evidence="8 9" key="1">
    <citation type="journal article" date="2011" name="Front. Microbiol.">
        <title>Genomic signatures of strain selection and enhancement in Bacillus atrophaeus var. globigii, a historical biowarfare simulant.</title>
        <authorList>
            <person name="Gibbons H.S."/>
            <person name="Broomall S.M."/>
            <person name="McNew L.A."/>
            <person name="Daligault H."/>
            <person name="Chapman C."/>
            <person name="Bruce D."/>
            <person name="Karavis M."/>
            <person name="Krepps M."/>
            <person name="McGregor P.A."/>
            <person name="Hong C."/>
            <person name="Park K.H."/>
            <person name="Akmal A."/>
            <person name="Feldman A."/>
            <person name="Lin J.S."/>
            <person name="Chang W.E."/>
            <person name="Higgs B.W."/>
            <person name="Demirev P."/>
            <person name="Lindquist J."/>
            <person name="Liem A."/>
            <person name="Fochler E."/>
            <person name="Read T.D."/>
            <person name="Tapia R."/>
            <person name="Johnson S."/>
            <person name="Bishop-Lilly K.A."/>
            <person name="Detter C."/>
            <person name="Han C."/>
            <person name="Sozhamannan S."/>
            <person name="Rosenzweig C.N."/>
            <person name="Skowronski E.W."/>
        </authorList>
    </citation>
    <scope>NUCLEOTIDE SEQUENCE [LARGE SCALE GENOMIC DNA]</scope>
    <source>
        <strain evidence="8 9">MLST1</strain>
    </source>
</reference>
<dbReference type="InterPro" id="IPR000700">
    <property type="entry name" value="PAS-assoc_C"/>
</dbReference>
<keyword evidence="3" id="KW-0805">Transcription regulation</keyword>
<dbReference type="Gene3D" id="3.40.50.300">
    <property type="entry name" value="P-loop containing nucleotide triphosphate hydrolases"/>
    <property type="match status" value="1"/>
</dbReference>
<dbReference type="InterPro" id="IPR025944">
    <property type="entry name" value="Sigma_54_int_dom_CS"/>
</dbReference>
<feature type="domain" description="Sigma-54 factor interaction" evidence="5">
    <location>
        <begin position="149"/>
        <end position="374"/>
    </location>
</feature>
<dbReference type="InterPro" id="IPR003593">
    <property type="entry name" value="AAA+_ATPase"/>
</dbReference>
<evidence type="ECO:0000313" key="8">
    <source>
        <dbReference type="EMBL" id="RUO24040.1"/>
    </source>
</evidence>
<evidence type="ECO:0000259" key="7">
    <source>
        <dbReference type="PROSITE" id="PS50113"/>
    </source>
</evidence>
<sequence>MKKINFKQLQKVLDALQDGVYITDGNGRTVTVNKAYERITGIQKHKVAGRHMADLVKAGFISKSASLEVIRERQPVTLVQTIHDKRKIFVSATPMFDDHGELTQVITSVRDITELVRAKHAEEQLQQMLSMRKLYAGVPQQTDDNLLISPATHDCYQLAARVARRNVKLLIQGETGTGKTHLARFVHQQSERAAQPFMELNCAAMPEGLLESELFGYVGGAFTGASKQGKKGLLEVARGGTLLLDEVGDLPLALQAKLLKVVDENQFLPVGGTEFIKLDVRLICATHYNLHDRVEQGLFREDLFYRLSVVPLQLPPLRQRQEDIIALLQHYLPRFNQQHEQKCQWQPETLELLSQYTWPGNIRELINLTERLVVSCAQPNIDISDLPAYITGASHSVTPPSYSSLPQQVASLERRLIEAALAEQGTTRAAAAALGIDQSTLVKKKQRWQQQKNTGSSQ</sequence>
<dbReference type="InterPro" id="IPR035965">
    <property type="entry name" value="PAS-like_dom_sf"/>
</dbReference>
<dbReference type="PANTHER" id="PTHR32071">
    <property type="entry name" value="TRANSCRIPTIONAL REGULATORY PROTEIN"/>
    <property type="match status" value="1"/>
</dbReference>
<keyword evidence="2" id="KW-0067">ATP-binding</keyword>
<dbReference type="Gene3D" id="1.10.8.60">
    <property type="match status" value="1"/>
</dbReference>
<comment type="caution">
    <text evidence="8">The sequence shown here is derived from an EMBL/GenBank/DDBJ whole genome shotgun (WGS) entry which is preliminary data.</text>
</comment>
<dbReference type="GO" id="GO:0005524">
    <property type="term" value="F:ATP binding"/>
    <property type="evidence" value="ECO:0007669"/>
    <property type="project" value="UniProtKB-KW"/>
</dbReference>
<evidence type="ECO:0000256" key="4">
    <source>
        <dbReference type="ARBA" id="ARBA00023163"/>
    </source>
</evidence>
<feature type="domain" description="PAC" evidence="7">
    <location>
        <begin position="72"/>
        <end position="124"/>
    </location>
</feature>